<dbReference type="InterPro" id="IPR002869">
    <property type="entry name" value="Pyrv_flavodox_OxRed_cen"/>
</dbReference>
<dbReference type="EMBL" id="FPBV01000014">
    <property type="protein sequence ID" value="SFU93395.1"/>
    <property type="molecule type" value="Genomic_DNA"/>
</dbReference>
<sequence>MVIAICGYTGQGVETAGAILSEVLRANGRRFRTWRDFSTIIRGGLTSFEAYVDEDTGGEAPARLHAVDVAVVWDRQAAERYRDRVRHVTGLYGAATVDGVPNANRDVLDPVGFNLWALGVVACKLGLSPEDVQAAAMAHFHQRVNLEPLHRGYAKAAGSTSSGPVQASDAPDTAILSGNDALCLGAIHGGVRIYCGYPITPASEILEYMAAWLPEVGGRAYQVEDEIAAIHMAIGASYAGMRTFVATSGPGIDLMTEGLGYAATIEVPLVVVDNQRGGPSTGMPTKTEQSDLRHLLYAGHWEFPRIVLAPTGVVDCLAVIQEALNLADLHQCPVLVALDLDLALRRISVPWETVNDALMRVPALRGRTVLPPASVHGYRRFAAEDGGLPWRTVPGVRGGGYVASGDEHDERGWMEPDFQSVRPTLHRRRLEKVHCVRYDRPLTPVGSPEAPVCLVGTGAMGELIHAAVAAHPDLYRGVLLRQLWPVPADGLLAAVAGAREVVVCEYNATGQLAHLLATTVPDGGCRTVRRYDGEHYTVEAFLAALEAAGETLHGRVRG</sequence>
<proteinExistence type="predicted"/>
<evidence type="ECO:0000256" key="1">
    <source>
        <dbReference type="ARBA" id="ARBA00023002"/>
    </source>
</evidence>
<dbReference type="Proteomes" id="UP000183508">
    <property type="component" value="Unassembled WGS sequence"/>
</dbReference>
<dbReference type="InterPro" id="IPR002880">
    <property type="entry name" value="Pyrv_Fd/Flavodoxin_OxRdtase_N"/>
</dbReference>
<dbReference type="InterPro" id="IPR019752">
    <property type="entry name" value="Pyrv/ketoisovalerate_OxRed_cat"/>
</dbReference>
<dbReference type="AlphaFoldDB" id="A0A1I7K7I2"/>
<evidence type="ECO:0000313" key="4">
    <source>
        <dbReference type="EMBL" id="SFU93395.1"/>
    </source>
</evidence>
<dbReference type="PANTHER" id="PTHR32154:SF20">
    <property type="entry name" value="2-OXOGLUTARATE OXIDOREDUCTASE SUBUNIT KORA"/>
    <property type="match status" value="1"/>
</dbReference>
<dbReference type="OrthoDB" id="9794954at2"/>
<dbReference type="SUPFAM" id="SSF52922">
    <property type="entry name" value="TK C-terminal domain-like"/>
    <property type="match status" value="1"/>
</dbReference>
<dbReference type="FunFam" id="3.40.50.970:FF:000022">
    <property type="entry name" value="2-oxoglutarate ferredoxin oxidoreductase alpha subunit"/>
    <property type="match status" value="1"/>
</dbReference>
<feature type="domain" description="Pyruvate/ketoisovalerate oxidoreductase catalytic" evidence="2">
    <location>
        <begin position="10"/>
        <end position="86"/>
    </location>
</feature>
<keyword evidence="5" id="KW-1185">Reference proteome</keyword>
<feature type="domain" description="Pyruvate flavodoxin/ferredoxin oxidoreductase pyrimidine binding" evidence="3">
    <location>
        <begin position="185"/>
        <end position="339"/>
    </location>
</feature>
<dbReference type="Gene3D" id="3.40.920.10">
    <property type="entry name" value="Pyruvate-ferredoxin oxidoreductase, PFOR, domain III"/>
    <property type="match status" value="1"/>
</dbReference>
<dbReference type="InterPro" id="IPR029061">
    <property type="entry name" value="THDP-binding"/>
</dbReference>
<dbReference type="SUPFAM" id="SSF53323">
    <property type="entry name" value="Pyruvate-ferredoxin oxidoreductase, PFOR, domain III"/>
    <property type="match status" value="1"/>
</dbReference>
<dbReference type="STRING" id="392015.SAMN05421543_11428"/>
<dbReference type="Gene3D" id="3.40.50.970">
    <property type="match status" value="1"/>
</dbReference>
<name>A0A1I7K7I2_9BACL</name>
<dbReference type="RefSeq" id="WP_074953624.1">
    <property type="nucleotide sequence ID" value="NZ_FPBV01000014.1"/>
</dbReference>
<accession>A0A1I7K7I2</accession>
<dbReference type="PANTHER" id="PTHR32154">
    <property type="entry name" value="PYRUVATE-FLAVODOXIN OXIDOREDUCTASE-RELATED"/>
    <property type="match status" value="1"/>
</dbReference>
<evidence type="ECO:0000259" key="2">
    <source>
        <dbReference type="Pfam" id="PF01558"/>
    </source>
</evidence>
<evidence type="ECO:0000259" key="3">
    <source>
        <dbReference type="Pfam" id="PF01855"/>
    </source>
</evidence>
<gene>
    <name evidence="4" type="ORF">SAMN05421543_11428</name>
</gene>
<dbReference type="SUPFAM" id="SSF52518">
    <property type="entry name" value="Thiamin diphosphate-binding fold (THDP-binding)"/>
    <property type="match status" value="1"/>
</dbReference>
<dbReference type="InterPro" id="IPR050722">
    <property type="entry name" value="Pyruvate:ferred/Flavod_OxRd"/>
</dbReference>
<reference evidence="5" key="1">
    <citation type="submission" date="2016-10" db="EMBL/GenBank/DDBJ databases">
        <authorList>
            <person name="Varghese N."/>
        </authorList>
    </citation>
    <scope>NUCLEOTIDE SEQUENCE [LARGE SCALE GENOMIC DNA]</scope>
    <source>
        <strain evidence="5">DSM 17980</strain>
    </source>
</reference>
<dbReference type="Pfam" id="PF01855">
    <property type="entry name" value="POR_N"/>
    <property type="match status" value="1"/>
</dbReference>
<dbReference type="GO" id="GO:0016903">
    <property type="term" value="F:oxidoreductase activity, acting on the aldehyde or oxo group of donors"/>
    <property type="evidence" value="ECO:0007669"/>
    <property type="project" value="InterPro"/>
</dbReference>
<dbReference type="GO" id="GO:0006979">
    <property type="term" value="P:response to oxidative stress"/>
    <property type="evidence" value="ECO:0007669"/>
    <property type="project" value="TreeGrafter"/>
</dbReference>
<dbReference type="InterPro" id="IPR009014">
    <property type="entry name" value="Transketo_C/PFOR_II"/>
</dbReference>
<dbReference type="Gene3D" id="3.40.50.920">
    <property type="match status" value="1"/>
</dbReference>
<dbReference type="CDD" id="cd07034">
    <property type="entry name" value="TPP_PYR_PFOR_IOR-alpha_like"/>
    <property type="match status" value="1"/>
</dbReference>
<dbReference type="Pfam" id="PF01558">
    <property type="entry name" value="POR"/>
    <property type="match status" value="1"/>
</dbReference>
<organism evidence="4 5">
    <name type="scientific">Alicyclobacillus macrosporangiidus</name>
    <dbReference type="NCBI Taxonomy" id="392015"/>
    <lineage>
        <taxon>Bacteria</taxon>
        <taxon>Bacillati</taxon>
        <taxon>Bacillota</taxon>
        <taxon>Bacilli</taxon>
        <taxon>Bacillales</taxon>
        <taxon>Alicyclobacillaceae</taxon>
        <taxon>Alicyclobacillus</taxon>
    </lineage>
</organism>
<evidence type="ECO:0000313" key="5">
    <source>
        <dbReference type="Proteomes" id="UP000183508"/>
    </source>
</evidence>
<protein>
    <submittedName>
        <fullName evidence="4">2-oxoglutarate ferredoxin oxidoreductase subunit alpha</fullName>
    </submittedName>
</protein>
<keyword evidence="1" id="KW-0560">Oxidoreductase</keyword>